<keyword evidence="4" id="KW-1185">Reference proteome</keyword>
<dbReference type="EMBL" id="VIVR01000001">
    <property type="protein sequence ID" value="TWE17115.1"/>
    <property type="molecule type" value="Genomic_DNA"/>
</dbReference>
<reference evidence="3 4" key="1">
    <citation type="submission" date="2019-06" db="EMBL/GenBank/DDBJ databases">
        <title>Sequencing the genomes of 1000 actinobacteria strains.</title>
        <authorList>
            <person name="Klenk H.-P."/>
        </authorList>
    </citation>
    <scope>NUCLEOTIDE SEQUENCE [LARGE SCALE GENOMIC DNA]</scope>
    <source>
        <strain evidence="3 4">DSM 41649</strain>
    </source>
</reference>
<feature type="region of interest" description="Disordered" evidence="1">
    <location>
        <begin position="347"/>
        <end position="371"/>
    </location>
</feature>
<feature type="transmembrane region" description="Helical" evidence="2">
    <location>
        <begin position="98"/>
        <end position="117"/>
    </location>
</feature>
<organism evidence="3 4">
    <name type="scientific">Kitasatospora atroaurantiaca</name>
    <dbReference type="NCBI Taxonomy" id="285545"/>
    <lineage>
        <taxon>Bacteria</taxon>
        <taxon>Bacillati</taxon>
        <taxon>Actinomycetota</taxon>
        <taxon>Actinomycetes</taxon>
        <taxon>Kitasatosporales</taxon>
        <taxon>Streptomycetaceae</taxon>
        <taxon>Kitasatospora</taxon>
    </lineage>
</organism>
<dbReference type="Proteomes" id="UP000318416">
    <property type="component" value="Unassembled WGS sequence"/>
</dbReference>
<dbReference type="AlphaFoldDB" id="A0A561ENC6"/>
<proteinExistence type="predicted"/>
<keyword evidence="2" id="KW-0472">Membrane</keyword>
<comment type="caution">
    <text evidence="3">The sequence shown here is derived from an EMBL/GenBank/DDBJ whole genome shotgun (WGS) entry which is preliminary data.</text>
</comment>
<evidence type="ECO:0000256" key="2">
    <source>
        <dbReference type="SAM" id="Phobius"/>
    </source>
</evidence>
<feature type="compositionally biased region" description="Pro residues" evidence="1">
    <location>
        <begin position="262"/>
        <end position="286"/>
    </location>
</feature>
<evidence type="ECO:0000256" key="1">
    <source>
        <dbReference type="SAM" id="MobiDB-lite"/>
    </source>
</evidence>
<evidence type="ECO:0000313" key="4">
    <source>
        <dbReference type="Proteomes" id="UP000318416"/>
    </source>
</evidence>
<name>A0A561ENC6_9ACTN</name>
<accession>A0A561ENC6</accession>
<feature type="transmembrane region" description="Helical" evidence="2">
    <location>
        <begin position="64"/>
        <end position="86"/>
    </location>
</feature>
<feature type="region of interest" description="Disordered" evidence="1">
    <location>
        <begin position="262"/>
        <end position="288"/>
    </location>
</feature>
<keyword evidence="2" id="KW-0812">Transmembrane</keyword>
<sequence>MKRIVWWLAMAIIAPAAAGITAWSLYYVAMFFGVPQWLAVTTALVYDGVALGCLYLASEAVRAALSAAGPLAATFVMAGISVYLNVFHAQLIHGGTPAALFFATPTFGLLVLSHLAWSGTRNRARAARGDTPLRLPAYGVLTWLLAHEHAGKALKKSAEERVTGASSMAPAVAPRRTAREVLVEKFASLDPVDAVQLLAGANPHLDPAELAELAQQYGKQMTATDVALILGGERITVQRVAVPAPRPAPAAAVQPSVVPPAPQLPPPPAATPPMPLAPPAPVPAAPAPQGAAAGQGLAKAELVRQTAALLGHGATARIIAEAVMAQHGIAADASYVRTVQARDRKAAAKQATKEPLPVQDPLIGKGRNGYL</sequence>
<protein>
    <recommendedName>
        <fullName evidence="5">DUF2637 domain-containing protein</fullName>
    </recommendedName>
</protein>
<dbReference type="RefSeq" id="WP_145789695.1">
    <property type="nucleotide sequence ID" value="NZ_BAAABR010000089.1"/>
</dbReference>
<evidence type="ECO:0008006" key="5">
    <source>
        <dbReference type="Google" id="ProtNLM"/>
    </source>
</evidence>
<feature type="transmembrane region" description="Helical" evidence="2">
    <location>
        <begin position="34"/>
        <end position="57"/>
    </location>
</feature>
<gene>
    <name evidence="3" type="ORF">FB465_2120</name>
</gene>
<dbReference type="OrthoDB" id="4039400at2"/>
<keyword evidence="2" id="KW-1133">Transmembrane helix</keyword>
<evidence type="ECO:0000313" key="3">
    <source>
        <dbReference type="EMBL" id="TWE17115.1"/>
    </source>
</evidence>